<feature type="non-terminal residue" evidence="5">
    <location>
        <position position="1"/>
    </location>
</feature>
<dbReference type="Gene3D" id="3.20.20.60">
    <property type="entry name" value="Phosphoenolpyruvate-binding domains"/>
    <property type="match status" value="1"/>
</dbReference>
<protein>
    <recommendedName>
        <fullName evidence="4">HpcH/HpaI aldolase/citrate lyase domain-containing protein</fullName>
    </recommendedName>
</protein>
<evidence type="ECO:0000256" key="2">
    <source>
        <dbReference type="ARBA" id="ARBA00022723"/>
    </source>
</evidence>
<evidence type="ECO:0000256" key="3">
    <source>
        <dbReference type="ARBA" id="ARBA00023239"/>
    </source>
</evidence>
<dbReference type="InterPro" id="IPR015813">
    <property type="entry name" value="Pyrv/PenolPyrv_kinase-like_dom"/>
</dbReference>
<accession>A0A382TCZ2</accession>
<evidence type="ECO:0000259" key="4">
    <source>
        <dbReference type="Pfam" id="PF03328"/>
    </source>
</evidence>
<dbReference type="EMBL" id="UINC01135628">
    <property type="protein sequence ID" value="SVD19893.1"/>
    <property type="molecule type" value="Genomic_DNA"/>
</dbReference>
<evidence type="ECO:0000313" key="5">
    <source>
        <dbReference type="EMBL" id="SVD19893.1"/>
    </source>
</evidence>
<dbReference type="GO" id="GO:0016832">
    <property type="term" value="F:aldehyde-lyase activity"/>
    <property type="evidence" value="ECO:0007669"/>
    <property type="project" value="TreeGrafter"/>
</dbReference>
<dbReference type="InterPro" id="IPR005000">
    <property type="entry name" value="Aldolase/citrate-lyase_domain"/>
</dbReference>
<keyword evidence="3" id="KW-0456">Lyase</keyword>
<dbReference type="GO" id="GO:0046872">
    <property type="term" value="F:metal ion binding"/>
    <property type="evidence" value="ECO:0007669"/>
    <property type="project" value="UniProtKB-KW"/>
</dbReference>
<dbReference type="PANTHER" id="PTHR30502:SF0">
    <property type="entry name" value="PHOSPHOENOLPYRUVATE CARBOXYLASE FAMILY PROTEIN"/>
    <property type="match status" value="1"/>
</dbReference>
<name>A0A382TCZ2_9ZZZZ</name>
<dbReference type="Pfam" id="PF03328">
    <property type="entry name" value="HpcH_HpaI"/>
    <property type="match status" value="1"/>
</dbReference>
<sequence>LDGGACGIVAPYVESVDQVRELVGTVKLRPLKGKLAEAALREPDTVEPQLRDYLDNFSSGNVLVVNIESVPAIENLDAILGVPGLDAVLIGPHDLSVSMGIPEQYRDPAFDKAVRDIIKRARDKNISVGIHFWEGLDMEIEWAKAGANLIVHSGDISMFSNTLRKELKKMREALENDTQLPDTKGATAV</sequence>
<gene>
    <name evidence="5" type="ORF">METZ01_LOCUS372747</name>
</gene>
<dbReference type="GO" id="GO:0005737">
    <property type="term" value="C:cytoplasm"/>
    <property type="evidence" value="ECO:0007669"/>
    <property type="project" value="TreeGrafter"/>
</dbReference>
<proteinExistence type="inferred from homology"/>
<dbReference type="InterPro" id="IPR040442">
    <property type="entry name" value="Pyrv_kinase-like_dom_sf"/>
</dbReference>
<organism evidence="5">
    <name type="scientific">marine metagenome</name>
    <dbReference type="NCBI Taxonomy" id="408172"/>
    <lineage>
        <taxon>unclassified sequences</taxon>
        <taxon>metagenomes</taxon>
        <taxon>ecological metagenomes</taxon>
    </lineage>
</organism>
<reference evidence="5" key="1">
    <citation type="submission" date="2018-05" db="EMBL/GenBank/DDBJ databases">
        <authorList>
            <person name="Lanie J.A."/>
            <person name="Ng W.-L."/>
            <person name="Kazmierczak K.M."/>
            <person name="Andrzejewski T.M."/>
            <person name="Davidsen T.M."/>
            <person name="Wayne K.J."/>
            <person name="Tettelin H."/>
            <person name="Glass J.I."/>
            <person name="Rusch D."/>
            <person name="Podicherti R."/>
            <person name="Tsui H.-C.T."/>
            <person name="Winkler M.E."/>
        </authorList>
    </citation>
    <scope>NUCLEOTIDE SEQUENCE</scope>
</reference>
<dbReference type="SUPFAM" id="SSF51621">
    <property type="entry name" value="Phosphoenolpyruvate/pyruvate domain"/>
    <property type="match status" value="1"/>
</dbReference>
<evidence type="ECO:0000256" key="1">
    <source>
        <dbReference type="ARBA" id="ARBA00005568"/>
    </source>
</evidence>
<comment type="similarity">
    <text evidence="1">Belongs to the HpcH/HpaI aldolase family.</text>
</comment>
<keyword evidence="2" id="KW-0479">Metal-binding</keyword>
<feature type="domain" description="HpcH/HpaI aldolase/citrate lyase" evidence="4">
    <location>
        <begin position="1"/>
        <end position="152"/>
    </location>
</feature>
<dbReference type="InterPro" id="IPR050251">
    <property type="entry name" value="HpcH-HpaI_aldolase"/>
</dbReference>
<dbReference type="PANTHER" id="PTHR30502">
    <property type="entry name" value="2-KETO-3-DEOXY-L-RHAMNONATE ALDOLASE"/>
    <property type="match status" value="1"/>
</dbReference>
<dbReference type="AlphaFoldDB" id="A0A382TCZ2"/>